<dbReference type="EMBL" id="GL534195">
    <property type="protein sequence ID" value="EFQ92735.1"/>
    <property type="molecule type" value="Genomic_DNA"/>
</dbReference>
<accession>E3RNG4</accession>
<keyword evidence="2" id="KW-1185">Reference proteome</keyword>
<dbReference type="HOGENOM" id="CLU_2672305_0_0_1"/>
<evidence type="ECO:0000313" key="2">
    <source>
        <dbReference type="Proteomes" id="UP000001067"/>
    </source>
</evidence>
<dbReference type="Proteomes" id="UP000001067">
    <property type="component" value="Unassembled WGS sequence"/>
</dbReference>
<gene>
    <name evidence="1" type="ORF">PTT_10109</name>
</gene>
<organism evidence="2">
    <name type="scientific">Pyrenophora teres f. teres (strain 0-1)</name>
    <name type="common">Barley net blotch fungus</name>
    <name type="synonym">Drechslera teres f. teres</name>
    <dbReference type="NCBI Taxonomy" id="861557"/>
    <lineage>
        <taxon>Eukaryota</taxon>
        <taxon>Fungi</taxon>
        <taxon>Dikarya</taxon>
        <taxon>Ascomycota</taxon>
        <taxon>Pezizomycotina</taxon>
        <taxon>Dothideomycetes</taxon>
        <taxon>Pleosporomycetidae</taxon>
        <taxon>Pleosporales</taxon>
        <taxon>Pleosporineae</taxon>
        <taxon>Pleosporaceae</taxon>
        <taxon>Pyrenophora</taxon>
    </lineage>
</organism>
<proteinExistence type="predicted"/>
<reference evidence="1 2" key="1">
    <citation type="journal article" date="2010" name="Genome Biol.">
        <title>A first genome assembly of the barley fungal pathogen Pyrenophora teres f. teres.</title>
        <authorList>
            <person name="Ellwood S.R."/>
            <person name="Liu Z."/>
            <person name="Syme R.A."/>
            <person name="Lai Z."/>
            <person name="Hane J.K."/>
            <person name="Keiper F."/>
            <person name="Moffat C.S."/>
            <person name="Oliver R.P."/>
            <person name="Friesen T.L."/>
        </authorList>
    </citation>
    <scope>NUCLEOTIDE SEQUENCE [LARGE SCALE GENOMIC DNA]</scope>
    <source>
        <strain evidence="1 2">0-1</strain>
    </source>
</reference>
<sequence>MFLKFTSTQLPVHESVPQWLDLTADIYINIGGIEHTKFQAPQGEQGGSPGLVPQQTFVLPLAGQQSAQSVVPPIL</sequence>
<protein>
    <submittedName>
        <fullName evidence="1">Uncharacterized protein</fullName>
    </submittedName>
</protein>
<dbReference type="KEGG" id="pte:PTT_10109"/>
<name>E3RNG4_PYRTT</name>
<dbReference type="AlphaFoldDB" id="E3RNG4"/>
<evidence type="ECO:0000313" key="1">
    <source>
        <dbReference type="EMBL" id="EFQ92735.1"/>
    </source>
</evidence>